<dbReference type="Gene3D" id="3.40.50.2300">
    <property type="match status" value="1"/>
</dbReference>
<dbReference type="PANTHER" id="PTHR37299:SF1">
    <property type="entry name" value="STAGE 0 SPORULATION PROTEIN A HOMOLOG"/>
    <property type="match status" value="1"/>
</dbReference>
<keyword evidence="2" id="KW-1185">Reference proteome</keyword>
<dbReference type="InterPro" id="IPR001789">
    <property type="entry name" value="Sig_transdc_resp-reg_receiver"/>
</dbReference>
<dbReference type="PROSITE" id="PS50110">
    <property type="entry name" value="RESPONSE_REGULATORY"/>
    <property type="match status" value="1"/>
</dbReference>
<dbReference type="GO" id="GO:0003677">
    <property type="term" value="F:DNA binding"/>
    <property type="evidence" value="ECO:0007669"/>
    <property type="project" value="InterPro"/>
</dbReference>
<dbReference type="Gene3D" id="2.40.50.1020">
    <property type="entry name" value="LytTr DNA-binding domain"/>
    <property type="match status" value="1"/>
</dbReference>
<comment type="caution">
    <text evidence="1">The sequence shown here is derived from an EMBL/GenBank/DDBJ whole genome shotgun (WGS) entry which is preliminary data.</text>
</comment>
<protein>
    <submittedName>
        <fullName evidence="1">Response regulator transcription factor</fullName>
    </submittedName>
</protein>
<dbReference type="Pfam" id="PF00072">
    <property type="entry name" value="Response_reg"/>
    <property type="match status" value="1"/>
</dbReference>
<dbReference type="RefSeq" id="WP_127043731.1">
    <property type="nucleotide sequence ID" value="NZ_JAABOK010000020.1"/>
</dbReference>
<dbReference type="PANTHER" id="PTHR37299">
    <property type="entry name" value="TRANSCRIPTIONAL REGULATOR-RELATED"/>
    <property type="match status" value="1"/>
</dbReference>
<sequence>MKEITCIVIDDEPLARELLTTYIGRTQGWQLLATCQQATVAYEALLHHHPDVIFLDIRMPVISGIDFLRSLKHPPAVIFTTAYPEYAVNAFDLRAVDYLLKPITEERFREATDKMERLIAGNNGLLPAVETDYIFIKQDSKLVKVLLGDILYVEALKDFSRIHLKTGSMLVGHHLKLMEDMLPGRQFMRVHRSYMVALSAITAIQGNTLEVGPVVIPLGGSYKTALFRRLNLHDV</sequence>
<dbReference type="InterPro" id="IPR007492">
    <property type="entry name" value="LytTR_DNA-bd_dom"/>
</dbReference>
<reference evidence="1" key="1">
    <citation type="submission" date="2020-05" db="EMBL/GenBank/DDBJ databases">
        <title>Chitinophaga laudate sp. nov., isolated from a tropical peat swamp.</title>
        <authorList>
            <person name="Goh C.B.S."/>
            <person name="Lee M.S."/>
            <person name="Parimannan S."/>
            <person name="Pasbakhsh P."/>
            <person name="Yule C.M."/>
            <person name="Rajandas H."/>
            <person name="Loke S."/>
            <person name="Croft L."/>
            <person name="Tan J.B.L."/>
        </authorList>
    </citation>
    <scope>NUCLEOTIDE SEQUENCE</scope>
    <source>
        <strain evidence="1">Mgbs1</strain>
    </source>
</reference>
<dbReference type="InterPro" id="IPR011006">
    <property type="entry name" value="CheY-like_superfamily"/>
</dbReference>
<dbReference type="AlphaFoldDB" id="A0A3S1CYQ8"/>
<dbReference type="SMART" id="SM00448">
    <property type="entry name" value="REC"/>
    <property type="match status" value="1"/>
</dbReference>
<dbReference type="InterPro" id="IPR046947">
    <property type="entry name" value="LytR-like"/>
</dbReference>
<dbReference type="OrthoDB" id="9787344at2"/>
<dbReference type="GO" id="GO:0000156">
    <property type="term" value="F:phosphorelay response regulator activity"/>
    <property type="evidence" value="ECO:0007669"/>
    <property type="project" value="InterPro"/>
</dbReference>
<accession>A0A3S1CYQ8</accession>
<dbReference type="PROSITE" id="PS50930">
    <property type="entry name" value="HTH_LYTTR"/>
    <property type="match status" value="1"/>
</dbReference>
<proteinExistence type="predicted"/>
<dbReference type="SUPFAM" id="SSF52172">
    <property type="entry name" value="CheY-like"/>
    <property type="match status" value="1"/>
</dbReference>
<evidence type="ECO:0000313" key="2">
    <source>
        <dbReference type="Proteomes" id="UP000281028"/>
    </source>
</evidence>
<gene>
    <name evidence="1" type="ORF">ECE50_006055</name>
</gene>
<dbReference type="Pfam" id="PF04397">
    <property type="entry name" value="LytTR"/>
    <property type="match status" value="1"/>
</dbReference>
<evidence type="ECO:0000313" key="1">
    <source>
        <dbReference type="EMBL" id="NSL86382.1"/>
    </source>
</evidence>
<name>A0A3S1CYQ8_9BACT</name>
<dbReference type="EMBL" id="RIAR02000001">
    <property type="protein sequence ID" value="NSL86382.1"/>
    <property type="molecule type" value="Genomic_DNA"/>
</dbReference>
<dbReference type="SMART" id="SM00850">
    <property type="entry name" value="LytTR"/>
    <property type="match status" value="1"/>
</dbReference>
<dbReference type="Proteomes" id="UP000281028">
    <property type="component" value="Unassembled WGS sequence"/>
</dbReference>
<organism evidence="1 2">
    <name type="scientific">Chitinophaga solisilvae</name>
    <dbReference type="NCBI Taxonomy" id="1233460"/>
    <lineage>
        <taxon>Bacteria</taxon>
        <taxon>Pseudomonadati</taxon>
        <taxon>Bacteroidota</taxon>
        <taxon>Chitinophagia</taxon>
        <taxon>Chitinophagales</taxon>
        <taxon>Chitinophagaceae</taxon>
        <taxon>Chitinophaga</taxon>
    </lineage>
</organism>